<proteinExistence type="predicted"/>
<dbReference type="AlphaFoldDB" id="A0A372MH11"/>
<name>A0A372MH11_9SPIR</name>
<reference evidence="3" key="1">
    <citation type="submission" date="2018-08" db="EMBL/GenBank/DDBJ databases">
        <authorList>
            <person name="Grouzdev D.S."/>
            <person name="Krutkina M.S."/>
        </authorList>
    </citation>
    <scope>NUCLEOTIDE SEQUENCE [LARGE SCALE GENOMIC DNA]</scope>
    <source>
        <strain evidence="3">4-11</strain>
    </source>
</reference>
<feature type="chain" id="PRO_5016944672" evidence="1">
    <location>
        <begin position="22"/>
        <end position="327"/>
    </location>
</feature>
<keyword evidence="1" id="KW-0732">Signal</keyword>
<dbReference type="RefSeq" id="WP_117330284.1">
    <property type="nucleotide sequence ID" value="NZ_QUWK01000006.1"/>
</dbReference>
<comment type="caution">
    <text evidence="2">The sequence shown here is derived from an EMBL/GenBank/DDBJ whole genome shotgun (WGS) entry which is preliminary data.</text>
</comment>
<evidence type="ECO:0000256" key="1">
    <source>
        <dbReference type="SAM" id="SignalP"/>
    </source>
</evidence>
<protein>
    <submittedName>
        <fullName evidence="2">Uncharacterized protein</fullName>
    </submittedName>
</protein>
<accession>A0A372MH11</accession>
<organism evidence="2 3">
    <name type="scientific">Sphaerochaeta halotolerans</name>
    <dbReference type="NCBI Taxonomy" id="2293840"/>
    <lineage>
        <taxon>Bacteria</taxon>
        <taxon>Pseudomonadati</taxon>
        <taxon>Spirochaetota</taxon>
        <taxon>Spirochaetia</taxon>
        <taxon>Spirochaetales</taxon>
        <taxon>Sphaerochaetaceae</taxon>
        <taxon>Sphaerochaeta</taxon>
    </lineage>
</organism>
<dbReference type="Proteomes" id="UP000264002">
    <property type="component" value="Unassembled WGS sequence"/>
</dbReference>
<sequence>MKKKFVLTLALVLVVAGTLVAATPIEVSGSFSAGYDFEFTAPTAGATGGTAELVTVLDFTGDFWKVSLANGTAVLLEDAFIPVAATAEIYLDKALAEQGVDMGDLAVTLHVGDDVSGSATTVLADPNDWAGGMSMATVTDNFGLTVKYSDLVEVYASVDPSLKALPMVISAKFMPIDGVDAAVGFTNDANGVIVSAAADIASLVGLEDIALSASVEDIYLLDAETNELNADVNAEVSGVGLWVAYQMTAAEVNKLAAKASYSTTVQDFGLSASFKAEMADLADIANTSTYTIEAGAGYAMGGVNYALDAAYVIDGTFTLSPSVSISF</sequence>
<keyword evidence="3" id="KW-1185">Reference proteome</keyword>
<evidence type="ECO:0000313" key="3">
    <source>
        <dbReference type="Proteomes" id="UP000264002"/>
    </source>
</evidence>
<dbReference type="EMBL" id="QUWK01000006">
    <property type="protein sequence ID" value="RFU95024.1"/>
    <property type="molecule type" value="Genomic_DNA"/>
</dbReference>
<reference evidence="2 3" key="2">
    <citation type="submission" date="2018-09" db="EMBL/GenBank/DDBJ databases">
        <title>Genome of Sphaerochaeta halotolerans strain 4-11.</title>
        <authorList>
            <person name="Nazina T.N."/>
            <person name="Sokolova D.S."/>
        </authorList>
    </citation>
    <scope>NUCLEOTIDE SEQUENCE [LARGE SCALE GENOMIC DNA]</scope>
    <source>
        <strain evidence="2 3">4-11</strain>
    </source>
</reference>
<evidence type="ECO:0000313" key="2">
    <source>
        <dbReference type="EMBL" id="RFU95024.1"/>
    </source>
</evidence>
<feature type="signal peptide" evidence="1">
    <location>
        <begin position="1"/>
        <end position="21"/>
    </location>
</feature>
<gene>
    <name evidence="2" type="ORF">DYP60_07335</name>
</gene>